<dbReference type="RefSeq" id="WP_059518119.1">
    <property type="nucleotide sequence ID" value="NZ_LOWA01000034.1"/>
</dbReference>
<dbReference type="GO" id="GO:0004519">
    <property type="term" value="F:endonuclease activity"/>
    <property type="evidence" value="ECO:0007669"/>
    <property type="project" value="UniProtKB-KW"/>
</dbReference>
<feature type="domain" description="Endonuclease/exonuclease/phosphatase" evidence="1">
    <location>
        <begin position="4"/>
        <end position="276"/>
    </location>
</feature>
<dbReference type="PANTHER" id="PTHR14859:SF0">
    <property type="entry name" value="ENDONUCLEASE_EXONUCLEASE_PHOSPHATASE FAMILY PROTEIN, EXPRESSED"/>
    <property type="match status" value="1"/>
</dbReference>
<dbReference type="InterPro" id="IPR005135">
    <property type="entry name" value="Endo/exonuclease/phosphatase"/>
</dbReference>
<dbReference type="GO" id="GO:0006506">
    <property type="term" value="P:GPI anchor biosynthetic process"/>
    <property type="evidence" value="ECO:0007669"/>
    <property type="project" value="TreeGrafter"/>
</dbReference>
<sequence>MRLISWNIQWGRDASGTVDLARTIGAARRLGDFDVLCLQEVTRGFPALPGGPSDDQYAELAALLPGYDVFEAIGVDLPPRAPGAPRRQFGNALATRLPAERVLRHALPWPASADAPSMPRCALEVTLRARFGAVRVVVTHLEYYSSAQRLAQIDALRRLHREAVAHARESAPAETLDGPFAASARAADAIVCGDFNSAYASAAYRRFVAPFPDAPRFVDAWLARHPGKAPPPTAGVYDTAQWADGPLTCDFVFVTETLAERITRCEIDSATHASDHQPIVLELNDA</sequence>
<dbReference type="Gene3D" id="3.60.10.10">
    <property type="entry name" value="Endonuclease/exonuclease/phosphatase"/>
    <property type="match status" value="1"/>
</dbReference>
<dbReference type="InterPro" id="IPR036691">
    <property type="entry name" value="Endo/exonu/phosph_ase_sf"/>
</dbReference>
<dbReference type="Pfam" id="PF03372">
    <property type="entry name" value="Exo_endo_phos"/>
    <property type="match status" value="1"/>
</dbReference>
<name>A0A118DNF6_9BURK</name>
<dbReference type="Proteomes" id="UP000062788">
    <property type="component" value="Unassembled WGS sequence"/>
</dbReference>
<protein>
    <submittedName>
        <fullName evidence="2">Endonuclease</fullName>
    </submittedName>
</protein>
<reference evidence="2 3" key="1">
    <citation type="submission" date="2015-11" db="EMBL/GenBank/DDBJ databases">
        <title>Expanding the genomic diversity of Burkholderia species for the development of highly accurate diagnostics.</title>
        <authorList>
            <person name="Sahl J."/>
            <person name="Keim P."/>
            <person name="Wagner D."/>
        </authorList>
    </citation>
    <scope>NUCLEOTIDE SEQUENCE [LARGE SCALE GENOMIC DNA]</scope>
    <source>
        <strain evidence="2 3">TSV85</strain>
    </source>
</reference>
<dbReference type="SUPFAM" id="SSF56219">
    <property type="entry name" value="DNase I-like"/>
    <property type="match status" value="1"/>
</dbReference>
<proteinExistence type="predicted"/>
<dbReference type="AlphaFoldDB" id="A0A118DNF6"/>
<organism evidence="2 3">
    <name type="scientific">Burkholderia singularis</name>
    <dbReference type="NCBI Taxonomy" id="1503053"/>
    <lineage>
        <taxon>Bacteria</taxon>
        <taxon>Pseudomonadati</taxon>
        <taxon>Pseudomonadota</taxon>
        <taxon>Betaproteobacteria</taxon>
        <taxon>Burkholderiales</taxon>
        <taxon>Burkholderiaceae</taxon>
        <taxon>Burkholderia</taxon>
        <taxon>pseudomallei group</taxon>
    </lineage>
</organism>
<dbReference type="GO" id="GO:0016020">
    <property type="term" value="C:membrane"/>
    <property type="evidence" value="ECO:0007669"/>
    <property type="project" value="GOC"/>
</dbReference>
<keyword evidence="2" id="KW-0255">Endonuclease</keyword>
<dbReference type="InterPro" id="IPR051916">
    <property type="entry name" value="GPI-anchor_lipid_remodeler"/>
</dbReference>
<accession>A0A118DNF6</accession>
<comment type="caution">
    <text evidence="2">The sequence shown here is derived from an EMBL/GenBank/DDBJ whole genome shotgun (WGS) entry which is preliminary data.</text>
</comment>
<dbReference type="EMBL" id="LOWA01000034">
    <property type="protein sequence ID" value="KVE26379.1"/>
    <property type="molecule type" value="Genomic_DNA"/>
</dbReference>
<keyword evidence="2" id="KW-0378">Hydrolase</keyword>
<gene>
    <name evidence="2" type="ORF">WS67_16040</name>
</gene>
<evidence type="ECO:0000313" key="3">
    <source>
        <dbReference type="Proteomes" id="UP000062788"/>
    </source>
</evidence>
<evidence type="ECO:0000259" key="1">
    <source>
        <dbReference type="Pfam" id="PF03372"/>
    </source>
</evidence>
<evidence type="ECO:0000313" key="2">
    <source>
        <dbReference type="EMBL" id="KVE26379.1"/>
    </source>
</evidence>
<keyword evidence="2" id="KW-0540">Nuclease</keyword>
<dbReference type="OrthoDB" id="5294090at2"/>
<keyword evidence="3" id="KW-1185">Reference proteome</keyword>
<dbReference type="PANTHER" id="PTHR14859">
    <property type="entry name" value="CALCOFLUOR WHITE HYPERSENSITIVE PROTEIN PRECURSOR"/>
    <property type="match status" value="1"/>
</dbReference>